<evidence type="ECO:0000313" key="9">
    <source>
        <dbReference type="Proteomes" id="UP000285120"/>
    </source>
</evidence>
<dbReference type="Pfam" id="PF00860">
    <property type="entry name" value="Xan_ur_permease"/>
    <property type="match status" value="1"/>
</dbReference>
<keyword evidence="4 7" id="KW-0812">Transmembrane</keyword>
<evidence type="ECO:0000256" key="2">
    <source>
        <dbReference type="ARBA" id="ARBA00005697"/>
    </source>
</evidence>
<evidence type="ECO:0000313" key="8">
    <source>
        <dbReference type="EMBL" id="RKD73240.1"/>
    </source>
</evidence>
<evidence type="ECO:0000256" key="1">
    <source>
        <dbReference type="ARBA" id="ARBA00004141"/>
    </source>
</evidence>
<comment type="subcellular location">
    <subcellularLocation>
        <location evidence="1">Membrane</location>
        <topology evidence="1">Multi-pass membrane protein</topology>
    </subcellularLocation>
</comment>
<comment type="similarity">
    <text evidence="2">Belongs to the nucleobase:cation symporter-2 (NCS2) (TC 2.A.40) family. Azg-like subfamily.</text>
</comment>
<feature type="transmembrane region" description="Helical" evidence="7">
    <location>
        <begin position="103"/>
        <end position="126"/>
    </location>
</feature>
<feature type="transmembrane region" description="Helical" evidence="7">
    <location>
        <begin position="49"/>
        <end position="69"/>
    </location>
</feature>
<feature type="transmembrane region" description="Helical" evidence="7">
    <location>
        <begin position="133"/>
        <end position="151"/>
    </location>
</feature>
<feature type="transmembrane region" description="Helical" evidence="7">
    <location>
        <begin position="21"/>
        <end position="43"/>
    </location>
</feature>
<protein>
    <submittedName>
        <fullName evidence="8">AGZA family xanthine/uracil permease-like MFS transporter</fullName>
    </submittedName>
</protein>
<reference evidence="8 9" key="1">
    <citation type="submission" date="2018-09" db="EMBL/GenBank/DDBJ databases">
        <title>Genomic Encyclopedia of Archaeal and Bacterial Type Strains, Phase II (KMG-II): from individual species to whole genera.</title>
        <authorList>
            <person name="Goeker M."/>
        </authorList>
    </citation>
    <scope>NUCLEOTIDE SEQUENCE [LARGE SCALE GENOMIC DNA]</scope>
    <source>
        <strain evidence="8 9">DSM 17008</strain>
    </source>
</reference>
<dbReference type="PANTHER" id="PTHR43337:SF2">
    <property type="entry name" value="XANTHINE_URACIL PERMEASE"/>
    <property type="match status" value="1"/>
</dbReference>
<evidence type="ECO:0000256" key="3">
    <source>
        <dbReference type="ARBA" id="ARBA00022448"/>
    </source>
</evidence>
<evidence type="ECO:0000256" key="4">
    <source>
        <dbReference type="ARBA" id="ARBA00022692"/>
    </source>
</evidence>
<feature type="transmembrane region" description="Helical" evidence="7">
    <location>
        <begin position="407"/>
        <end position="425"/>
    </location>
</feature>
<keyword evidence="9" id="KW-1185">Reference proteome</keyword>
<sequence length="426" mass="45476">MIFMNRLFHFKENQTTLKQELLAGLTSYFTIAYILIINPAILADAGIPYAYALAATILATAAGCFMIGGWGNAPMILTPGMGINAFFTYTIVQGFGLTWQQGLAAVIAAGLLFFIATITPLAGIMVRAVPDSLKIGITVGVGIFLTFIGLQKGQLITADTETFVTMGAISSPQALLTILGLLITMGLFVRKVKGSFLIGIVLTTGVAFLFGLTNPPQADSIQFTGYTQMLGASDFSGVYQLSFWTAVFSLMIILMFESMGLLNGMLPDKKKFPKSYQASAASAFTSGLFGTSPTIPTVESASGIAEGGRTGLTAITVGVLFLASAFFAPMFTVIPDGAVAPVLIIVGGLMVQEIRHIRFQEMSEWLPAYLIIGLIPLTYSIADGIAFGFIAYPLLKLALGEPRSVSPIMYVISSLFFLHYVLMMVI</sequence>
<keyword evidence="3" id="KW-0813">Transport</keyword>
<dbReference type="EMBL" id="RAPK01000008">
    <property type="protein sequence ID" value="RKD73240.1"/>
    <property type="molecule type" value="Genomic_DNA"/>
</dbReference>
<evidence type="ECO:0000256" key="5">
    <source>
        <dbReference type="ARBA" id="ARBA00022989"/>
    </source>
</evidence>
<organism evidence="8 9">
    <name type="scientific">Sinobaca qinghaiensis</name>
    <dbReference type="NCBI Taxonomy" id="342944"/>
    <lineage>
        <taxon>Bacteria</taxon>
        <taxon>Bacillati</taxon>
        <taxon>Bacillota</taxon>
        <taxon>Bacilli</taxon>
        <taxon>Bacillales</taxon>
        <taxon>Sporolactobacillaceae</taxon>
        <taxon>Sinobaca</taxon>
    </lineage>
</organism>
<dbReference type="AlphaFoldDB" id="A0A419V424"/>
<dbReference type="PANTHER" id="PTHR43337">
    <property type="entry name" value="XANTHINE/URACIL PERMEASE C887.17-RELATED"/>
    <property type="match status" value="1"/>
</dbReference>
<gene>
    <name evidence="8" type="ORF">ATL39_1531</name>
</gene>
<dbReference type="GO" id="GO:0005345">
    <property type="term" value="F:purine nucleobase transmembrane transporter activity"/>
    <property type="evidence" value="ECO:0007669"/>
    <property type="project" value="TreeGrafter"/>
</dbReference>
<evidence type="ECO:0000256" key="6">
    <source>
        <dbReference type="ARBA" id="ARBA00023136"/>
    </source>
</evidence>
<evidence type="ECO:0000256" key="7">
    <source>
        <dbReference type="SAM" id="Phobius"/>
    </source>
</evidence>
<keyword evidence="5 7" id="KW-1133">Transmembrane helix</keyword>
<feature type="transmembrane region" description="Helical" evidence="7">
    <location>
        <begin position="196"/>
        <end position="213"/>
    </location>
</feature>
<dbReference type="GO" id="GO:0005886">
    <property type="term" value="C:plasma membrane"/>
    <property type="evidence" value="ECO:0007669"/>
    <property type="project" value="TreeGrafter"/>
</dbReference>
<feature type="transmembrane region" description="Helical" evidence="7">
    <location>
        <begin position="243"/>
        <end position="266"/>
    </location>
</feature>
<feature type="transmembrane region" description="Helical" evidence="7">
    <location>
        <begin position="76"/>
        <end position="97"/>
    </location>
</feature>
<keyword evidence="6 7" id="KW-0472">Membrane</keyword>
<feature type="transmembrane region" description="Helical" evidence="7">
    <location>
        <begin position="337"/>
        <end position="354"/>
    </location>
</feature>
<name>A0A419V424_9BACL</name>
<feature type="transmembrane region" description="Helical" evidence="7">
    <location>
        <begin position="163"/>
        <end position="189"/>
    </location>
</feature>
<comment type="caution">
    <text evidence="8">The sequence shown here is derived from an EMBL/GenBank/DDBJ whole genome shotgun (WGS) entry which is preliminary data.</text>
</comment>
<proteinExistence type="inferred from homology"/>
<accession>A0A419V424</accession>
<dbReference type="InterPro" id="IPR045018">
    <property type="entry name" value="Azg-like"/>
</dbReference>
<dbReference type="InterPro" id="IPR006043">
    <property type="entry name" value="NCS2"/>
</dbReference>
<feature type="transmembrane region" description="Helical" evidence="7">
    <location>
        <begin position="366"/>
        <end position="395"/>
    </location>
</feature>
<feature type="transmembrane region" description="Helical" evidence="7">
    <location>
        <begin position="312"/>
        <end position="331"/>
    </location>
</feature>
<dbReference type="Proteomes" id="UP000285120">
    <property type="component" value="Unassembled WGS sequence"/>
</dbReference>